<reference evidence="2" key="1">
    <citation type="journal article" date="2020" name="Fungal Divers.">
        <title>Resolving the Mortierellaceae phylogeny through synthesis of multi-gene phylogenetics and phylogenomics.</title>
        <authorList>
            <person name="Vandepol N."/>
            <person name="Liber J."/>
            <person name="Desiro A."/>
            <person name="Na H."/>
            <person name="Kennedy M."/>
            <person name="Barry K."/>
            <person name="Grigoriev I.V."/>
            <person name="Miller A.N."/>
            <person name="O'Donnell K."/>
            <person name="Stajich J.E."/>
            <person name="Bonito G."/>
        </authorList>
    </citation>
    <scope>NUCLEOTIDE SEQUENCE</scope>
    <source>
        <strain evidence="2">BC1065</strain>
    </source>
</reference>
<evidence type="ECO:0000256" key="1">
    <source>
        <dbReference type="SAM" id="MobiDB-lite"/>
    </source>
</evidence>
<keyword evidence="3" id="KW-1185">Reference proteome</keyword>
<protein>
    <submittedName>
        <fullName evidence="2">Uncharacterized protein</fullName>
    </submittedName>
</protein>
<comment type="caution">
    <text evidence="2">The sequence shown here is derived from an EMBL/GenBank/DDBJ whole genome shotgun (WGS) entry which is preliminary data.</text>
</comment>
<dbReference type="Proteomes" id="UP000807716">
    <property type="component" value="Unassembled WGS sequence"/>
</dbReference>
<organism evidence="2 3">
    <name type="scientific">Actinomortierella ambigua</name>
    <dbReference type="NCBI Taxonomy" id="1343610"/>
    <lineage>
        <taxon>Eukaryota</taxon>
        <taxon>Fungi</taxon>
        <taxon>Fungi incertae sedis</taxon>
        <taxon>Mucoromycota</taxon>
        <taxon>Mortierellomycotina</taxon>
        <taxon>Mortierellomycetes</taxon>
        <taxon>Mortierellales</taxon>
        <taxon>Mortierellaceae</taxon>
        <taxon>Actinomortierella</taxon>
    </lineage>
</organism>
<feature type="region of interest" description="Disordered" evidence="1">
    <location>
        <begin position="1"/>
        <end position="27"/>
    </location>
</feature>
<sequence length="225" mass="25334">MDGEPRKGASEANLSPQGRPSEHRVEQASRNIFKDRSLNLQELTRASWCTDDDTRSALLCHQPDDYTHAQANTRSQQIRHISECPWPHLYQRYIYYDGQNRRVFWVGAHDPASGLLIPVNSNDDDFANFLQAFPGGRCEIAPGPVCANTGSRLDQVLFHFGGQAAIDMRNEQRQQQSYNSVPRSIQYKLETGQLSDEDLEQVSPTPTGKGRGVPCENNSFLCLLL</sequence>
<evidence type="ECO:0000313" key="2">
    <source>
        <dbReference type="EMBL" id="KAG0253113.1"/>
    </source>
</evidence>
<evidence type="ECO:0000313" key="3">
    <source>
        <dbReference type="Proteomes" id="UP000807716"/>
    </source>
</evidence>
<name>A0A9P6TZF1_9FUNG</name>
<proteinExistence type="predicted"/>
<gene>
    <name evidence="2" type="ORF">DFQ27_007650</name>
</gene>
<accession>A0A9P6TZF1</accession>
<dbReference type="EMBL" id="JAAAJB010000607">
    <property type="protein sequence ID" value="KAG0253113.1"/>
    <property type="molecule type" value="Genomic_DNA"/>
</dbReference>
<dbReference type="AlphaFoldDB" id="A0A9P6TZF1"/>